<organism evidence="11">
    <name type="scientific">Scrofimicrobium appendicitidis</name>
    <dbReference type="NCBI Taxonomy" id="3079930"/>
    <lineage>
        <taxon>Bacteria</taxon>
        <taxon>Bacillati</taxon>
        <taxon>Actinomycetota</taxon>
        <taxon>Actinomycetes</taxon>
        <taxon>Actinomycetales</taxon>
        <taxon>Actinomycetaceae</taxon>
        <taxon>Scrofimicrobium</taxon>
    </lineage>
</organism>
<keyword evidence="6 9" id="KW-0378">Hydrolase</keyword>
<dbReference type="GO" id="GO:0008270">
    <property type="term" value="F:zinc ion binding"/>
    <property type="evidence" value="ECO:0007669"/>
    <property type="project" value="InterPro"/>
</dbReference>
<dbReference type="GO" id="GO:0004177">
    <property type="term" value="F:aminopeptidase activity"/>
    <property type="evidence" value="ECO:0007669"/>
    <property type="project" value="UniProtKB-KW"/>
</dbReference>
<comment type="similarity">
    <text evidence="2 9">Belongs to the peptidase M18 family.</text>
</comment>
<evidence type="ECO:0000256" key="8">
    <source>
        <dbReference type="ARBA" id="ARBA00023049"/>
    </source>
</evidence>
<evidence type="ECO:0000256" key="3">
    <source>
        <dbReference type="ARBA" id="ARBA00022438"/>
    </source>
</evidence>
<dbReference type="SUPFAM" id="SSF53187">
    <property type="entry name" value="Zn-dependent exopeptidases"/>
    <property type="match status" value="1"/>
</dbReference>
<dbReference type="PANTHER" id="PTHR28570">
    <property type="entry name" value="ASPARTYL AMINOPEPTIDASE"/>
    <property type="match status" value="1"/>
</dbReference>
<protein>
    <recommendedName>
        <fullName evidence="10">M18 family aminopeptidase</fullName>
        <ecNumber evidence="10">3.4.11.-</ecNumber>
    </recommendedName>
</protein>
<dbReference type="RefSeq" id="WP_350258442.1">
    <property type="nucleotide sequence ID" value="NZ_CP138335.1"/>
</dbReference>
<dbReference type="NCBIfam" id="NF002759">
    <property type="entry name" value="PRK02813.1"/>
    <property type="match status" value="1"/>
</dbReference>
<dbReference type="GO" id="GO:0008237">
    <property type="term" value="F:metallopeptidase activity"/>
    <property type="evidence" value="ECO:0007669"/>
    <property type="project" value="UniProtKB-KW"/>
</dbReference>
<dbReference type="Gene3D" id="2.30.250.10">
    <property type="entry name" value="Aminopeptidase i, Domain 2"/>
    <property type="match status" value="1"/>
</dbReference>
<dbReference type="InterPro" id="IPR023358">
    <property type="entry name" value="Peptidase_M18_dom2"/>
</dbReference>
<dbReference type="CDD" id="cd05658">
    <property type="entry name" value="M18_DAP"/>
    <property type="match status" value="1"/>
</dbReference>
<dbReference type="GO" id="GO:0005737">
    <property type="term" value="C:cytoplasm"/>
    <property type="evidence" value="ECO:0007669"/>
    <property type="project" value="UniProtKB-ARBA"/>
</dbReference>
<reference evidence="11" key="1">
    <citation type="submission" date="2023-11" db="EMBL/GenBank/DDBJ databases">
        <title>Scrofimicrobium hongkongense sp. nov., isolated from a patient with peritonitis.</title>
        <authorList>
            <person name="Lao H.Y."/>
            <person name="Wong A.Y.P."/>
            <person name="Ng T.L."/>
            <person name="Wong R.Y.L."/>
            <person name="Yau M.C.Y."/>
            <person name="Lam J.Y.W."/>
            <person name="Siu G.K.H."/>
        </authorList>
    </citation>
    <scope>NUCLEOTIDE SEQUENCE</scope>
    <source>
        <strain evidence="11">R131</strain>
    </source>
</reference>
<dbReference type="SUPFAM" id="SSF101821">
    <property type="entry name" value="Aminopeptidase/glucanase lid domain"/>
    <property type="match status" value="1"/>
</dbReference>
<dbReference type="Gene3D" id="3.40.630.10">
    <property type="entry name" value="Zn peptidases"/>
    <property type="match status" value="1"/>
</dbReference>
<dbReference type="EC" id="3.4.11.-" evidence="10"/>
<accession>A0AAU7V898</accession>
<evidence type="ECO:0000313" key="11">
    <source>
        <dbReference type="EMBL" id="XBW08243.1"/>
    </source>
</evidence>
<dbReference type="GO" id="GO:0006508">
    <property type="term" value="P:proteolysis"/>
    <property type="evidence" value="ECO:0007669"/>
    <property type="project" value="UniProtKB-KW"/>
</dbReference>
<keyword evidence="5 9" id="KW-0479">Metal-binding</keyword>
<keyword evidence="3 9" id="KW-0031">Aminopeptidase</keyword>
<gene>
    <name evidence="11" type="ORF">SAC06_01405</name>
</gene>
<dbReference type="Pfam" id="PF02127">
    <property type="entry name" value="Peptidase_M18"/>
    <property type="match status" value="1"/>
</dbReference>
<evidence type="ECO:0000256" key="9">
    <source>
        <dbReference type="RuleBase" id="RU004386"/>
    </source>
</evidence>
<dbReference type="EMBL" id="CP138335">
    <property type="protein sequence ID" value="XBW08243.1"/>
    <property type="molecule type" value="Genomic_DNA"/>
</dbReference>
<sequence>MTHTANYLDYLNASPSPFHAAHEAGRQLAEAGFVEVDERQQWPSEPGSYFLIRSGALAAWIIPPQVSQTAGFAIFGSHTDSPCFKLKPTPDHLSPDGWGQLAVEVYGGMIWNSWLDRELALAGALYDRSGQAHLVRTGPLARIPQLAIHLDRTVNEGLKLNPQQHLRPVWTVDQPTASIGALLAEATGLPEEEVASADIFLVPSQGAALFGDREQFVAAGRQDNLSSVFAGLTALKATAPNPEVIPVLVAFDHEEIGSATRTGAAGPFLEDVLRRTAGAVGATGDQFWQLMARSSCISADAGHSVHPNYAQLHDDDTRPLLGRGPLLKINANQRYASEGQGISLWHRVCAAAGVESQDFVSNNAVPCGSTIGPITATRLGLLTVDVGIPLLSMHSAREMSHVADEEALIQVATAYLNGNR</sequence>
<keyword evidence="7 9" id="KW-0862">Zinc</keyword>
<dbReference type="PRINTS" id="PR00932">
    <property type="entry name" value="AMINO1PTASE"/>
</dbReference>
<dbReference type="AlphaFoldDB" id="A0AAU7V898"/>
<dbReference type="PANTHER" id="PTHR28570:SF3">
    <property type="entry name" value="ASPARTYL AMINOPEPTIDASE"/>
    <property type="match status" value="1"/>
</dbReference>
<dbReference type="KEGG" id="sapp:SAC06_01405"/>
<keyword evidence="4 9" id="KW-0645">Protease</keyword>
<name>A0AAU7V898_9ACTO</name>
<evidence type="ECO:0000256" key="1">
    <source>
        <dbReference type="ARBA" id="ARBA00001947"/>
    </source>
</evidence>
<evidence type="ECO:0000256" key="7">
    <source>
        <dbReference type="ARBA" id="ARBA00022833"/>
    </source>
</evidence>
<comment type="cofactor">
    <cofactor evidence="1 10">
        <name>Zn(2+)</name>
        <dbReference type="ChEBI" id="CHEBI:29105"/>
    </cofactor>
</comment>
<evidence type="ECO:0000256" key="2">
    <source>
        <dbReference type="ARBA" id="ARBA00008290"/>
    </source>
</evidence>
<evidence type="ECO:0000256" key="10">
    <source>
        <dbReference type="RuleBase" id="RU004387"/>
    </source>
</evidence>
<proteinExistence type="inferred from homology"/>
<evidence type="ECO:0000256" key="6">
    <source>
        <dbReference type="ARBA" id="ARBA00022801"/>
    </source>
</evidence>
<keyword evidence="8 9" id="KW-0482">Metalloprotease</keyword>
<dbReference type="InterPro" id="IPR001948">
    <property type="entry name" value="Peptidase_M18"/>
</dbReference>
<evidence type="ECO:0000256" key="5">
    <source>
        <dbReference type="ARBA" id="ARBA00022723"/>
    </source>
</evidence>
<evidence type="ECO:0000256" key="4">
    <source>
        <dbReference type="ARBA" id="ARBA00022670"/>
    </source>
</evidence>